<dbReference type="AlphaFoldDB" id="A0A317MZ89"/>
<feature type="chain" id="PRO_5016285068" evidence="2">
    <location>
        <begin position="20"/>
        <end position="110"/>
    </location>
</feature>
<dbReference type="Gene3D" id="2.20.130.30">
    <property type="entry name" value="Protein of unknown function DUF2782"/>
    <property type="match status" value="1"/>
</dbReference>
<dbReference type="InterPro" id="IPR021357">
    <property type="entry name" value="DUF2782"/>
</dbReference>
<protein>
    <submittedName>
        <fullName evidence="3">Uncharacterized protein DUF2782</fullName>
    </submittedName>
</protein>
<comment type="caution">
    <text evidence="3">The sequence shown here is derived from an EMBL/GenBank/DDBJ whole genome shotgun (WGS) entry which is preliminary data.</text>
</comment>
<evidence type="ECO:0000313" key="3">
    <source>
        <dbReference type="EMBL" id="PWV64874.1"/>
    </source>
</evidence>
<proteinExistence type="predicted"/>
<gene>
    <name evidence="3" type="ORF">C7443_102528</name>
</gene>
<evidence type="ECO:0000313" key="4">
    <source>
        <dbReference type="Proteomes" id="UP000246569"/>
    </source>
</evidence>
<sequence>MKRLLPLCALLVAASVAVAQDAPKPPDLQPLPEGADDAQQELQPEVTVIRRDEGTIEEYRVNGKLYMVKVTPSKGYPYYLIDTDGDGNLETRRNDMDPGIAVPSWVLLRW</sequence>
<feature type="signal peptide" evidence="2">
    <location>
        <begin position="1"/>
        <end position="19"/>
    </location>
</feature>
<organism evidence="3 4">
    <name type="scientific">Plasticicumulans acidivorans</name>
    <dbReference type="NCBI Taxonomy" id="886464"/>
    <lineage>
        <taxon>Bacteria</taxon>
        <taxon>Pseudomonadati</taxon>
        <taxon>Pseudomonadota</taxon>
        <taxon>Gammaproteobacteria</taxon>
        <taxon>Candidatus Competibacteraceae</taxon>
        <taxon>Plasticicumulans</taxon>
    </lineage>
</organism>
<keyword evidence="4" id="KW-1185">Reference proteome</keyword>
<dbReference type="RefSeq" id="WP_110017495.1">
    <property type="nucleotide sequence ID" value="NZ_QGTJ01000002.1"/>
</dbReference>
<feature type="region of interest" description="Disordered" evidence="1">
    <location>
        <begin position="22"/>
        <end position="42"/>
    </location>
</feature>
<dbReference type="EMBL" id="QGTJ01000002">
    <property type="protein sequence ID" value="PWV64874.1"/>
    <property type="molecule type" value="Genomic_DNA"/>
</dbReference>
<name>A0A317MZ89_9GAMM</name>
<evidence type="ECO:0000256" key="1">
    <source>
        <dbReference type="SAM" id="MobiDB-lite"/>
    </source>
</evidence>
<evidence type="ECO:0000256" key="2">
    <source>
        <dbReference type="SAM" id="SignalP"/>
    </source>
</evidence>
<accession>A0A317MZ89</accession>
<reference evidence="3 4" key="1">
    <citation type="submission" date="2018-05" db="EMBL/GenBank/DDBJ databases">
        <title>Genomic Encyclopedia of Type Strains, Phase IV (KMG-IV): sequencing the most valuable type-strain genomes for metagenomic binning, comparative biology and taxonomic classification.</title>
        <authorList>
            <person name="Goeker M."/>
        </authorList>
    </citation>
    <scope>NUCLEOTIDE SEQUENCE [LARGE SCALE GENOMIC DNA]</scope>
    <source>
        <strain evidence="3 4">DSM 23606</strain>
    </source>
</reference>
<dbReference type="Proteomes" id="UP000246569">
    <property type="component" value="Unassembled WGS sequence"/>
</dbReference>
<dbReference type="Pfam" id="PF11191">
    <property type="entry name" value="DUF2782"/>
    <property type="match status" value="1"/>
</dbReference>
<dbReference type="OrthoDB" id="5296182at2"/>
<keyword evidence="2" id="KW-0732">Signal</keyword>